<name>C1E8P5_MICCC</name>
<evidence type="ECO:0000313" key="2">
    <source>
        <dbReference type="EMBL" id="ACO64548.1"/>
    </source>
</evidence>
<dbReference type="GeneID" id="8244219"/>
<evidence type="ECO:0000313" key="3">
    <source>
        <dbReference type="Proteomes" id="UP000002009"/>
    </source>
</evidence>
<dbReference type="KEGG" id="mis:MICPUN_59449"/>
<keyword evidence="3" id="KW-1185">Reference proteome</keyword>
<gene>
    <name evidence="2" type="ORF">MICPUN_59449</name>
</gene>
<keyword evidence="1" id="KW-0175">Coiled coil</keyword>
<evidence type="ECO:0000256" key="1">
    <source>
        <dbReference type="SAM" id="Coils"/>
    </source>
</evidence>
<dbReference type="Proteomes" id="UP000002009">
    <property type="component" value="Chromosome 6"/>
</dbReference>
<organism evidence="2 3">
    <name type="scientific">Micromonas commoda (strain RCC299 / NOUM17 / CCMP2709)</name>
    <name type="common">Picoplanktonic green alga</name>
    <dbReference type="NCBI Taxonomy" id="296587"/>
    <lineage>
        <taxon>Eukaryota</taxon>
        <taxon>Viridiplantae</taxon>
        <taxon>Chlorophyta</taxon>
        <taxon>Mamiellophyceae</taxon>
        <taxon>Mamiellales</taxon>
        <taxon>Mamiellaceae</taxon>
        <taxon>Micromonas</taxon>
    </lineage>
</organism>
<accession>C1E8P5</accession>
<protein>
    <submittedName>
        <fullName evidence="2">Uncharacterized protein</fullName>
    </submittedName>
</protein>
<feature type="coiled-coil region" evidence="1">
    <location>
        <begin position="12"/>
        <end position="97"/>
    </location>
</feature>
<dbReference type="InParanoid" id="C1E8P5"/>
<dbReference type="AlphaFoldDB" id="C1E8P5"/>
<sequence length="128" mass="14432">MVDGGRRPKVSVDVLRADLAEARLEARELGEENVQLRDELAEALAKVHDLGAKYGSDMSDSVVRKAKAHAADQREHIKRLEKEVHMLNSKGRMLEVQCDMLQQQEEQLRNSFDRILSWLGLLGAAVRS</sequence>
<proteinExistence type="predicted"/>
<dbReference type="EMBL" id="CP001327">
    <property type="protein sequence ID" value="ACO64548.1"/>
    <property type="molecule type" value="Genomic_DNA"/>
</dbReference>
<dbReference type="RefSeq" id="XP_002503290.1">
    <property type="nucleotide sequence ID" value="XM_002503244.1"/>
</dbReference>
<reference evidence="2 3" key="1">
    <citation type="journal article" date="2009" name="Science">
        <title>Green evolution and dynamic adaptations revealed by genomes of the marine picoeukaryotes Micromonas.</title>
        <authorList>
            <person name="Worden A.Z."/>
            <person name="Lee J.H."/>
            <person name="Mock T."/>
            <person name="Rouze P."/>
            <person name="Simmons M.P."/>
            <person name="Aerts A.L."/>
            <person name="Allen A.E."/>
            <person name="Cuvelier M.L."/>
            <person name="Derelle E."/>
            <person name="Everett M.V."/>
            <person name="Foulon E."/>
            <person name="Grimwood J."/>
            <person name="Gundlach H."/>
            <person name="Henrissat B."/>
            <person name="Napoli C."/>
            <person name="McDonald S.M."/>
            <person name="Parker M.S."/>
            <person name="Rombauts S."/>
            <person name="Salamov A."/>
            <person name="Von Dassow P."/>
            <person name="Badger J.H."/>
            <person name="Coutinho P.M."/>
            <person name="Demir E."/>
            <person name="Dubchak I."/>
            <person name="Gentemann C."/>
            <person name="Eikrem W."/>
            <person name="Gready J.E."/>
            <person name="John U."/>
            <person name="Lanier W."/>
            <person name="Lindquist E.A."/>
            <person name="Lucas S."/>
            <person name="Mayer K.F."/>
            <person name="Moreau H."/>
            <person name="Not F."/>
            <person name="Otillar R."/>
            <person name="Panaud O."/>
            <person name="Pangilinan J."/>
            <person name="Paulsen I."/>
            <person name="Piegu B."/>
            <person name="Poliakov A."/>
            <person name="Robbens S."/>
            <person name="Schmutz J."/>
            <person name="Toulza E."/>
            <person name="Wyss T."/>
            <person name="Zelensky A."/>
            <person name="Zhou K."/>
            <person name="Armbrust E.V."/>
            <person name="Bhattacharya D."/>
            <person name="Goodenough U.W."/>
            <person name="Van de Peer Y."/>
            <person name="Grigoriev I.V."/>
        </authorList>
    </citation>
    <scope>NUCLEOTIDE SEQUENCE [LARGE SCALE GENOMIC DNA]</scope>
    <source>
        <strain evidence="3">RCC299 / NOUM17</strain>
    </source>
</reference>